<accession>A0ABX0YWW9</accession>
<feature type="domain" description="N-acetyltransferase" evidence="1">
    <location>
        <begin position="14"/>
        <end position="166"/>
    </location>
</feature>
<evidence type="ECO:0000313" key="2">
    <source>
        <dbReference type="EMBL" id="NJP16794.1"/>
    </source>
</evidence>
<organism evidence="2 3">
    <name type="scientific">Streptomyces thermoviolaceus subsp. thermoviolaceus</name>
    <dbReference type="NCBI Taxonomy" id="66860"/>
    <lineage>
        <taxon>Bacteria</taxon>
        <taxon>Bacillati</taxon>
        <taxon>Actinomycetota</taxon>
        <taxon>Actinomycetes</taxon>
        <taxon>Kitasatosporales</taxon>
        <taxon>Streptomycetaceae</taxon>
        <taxon>Streptomyces</taxon>
    </lineage>
</organism>
<keyword evidence="3" id="KW-1185">Reference proteome</keyword>
<dbReference type="EMBL" id="JAATEL010000027">
    <property type="protein sequence ID" value="NJP16794.1"/>
    <property type="molecule type" value="Genomic_DNA"/>
</dbReference>
<gene>
    <name evidence="2" type="ORF">HCJ95_21565</name>
</gene>
<evidence type="ECO:0000259" key="1">
    <source>
        <dbReference type="Pfam" id="PF13302"/>
    </source>
</evidence>
<dbReference type="RefSeq" id="WP_125498909.1">
    <property type="nucleotide sequence ID" value="NZ_BMVZ01000022.1"/>
</dbReference>
<proteinExistence type="predicted"/>
<dbReference type="Pfam" id="PF13302">
    <property type="entry name" value="Acetyltransf_3"/>
    <property type="match status" value="1"/>
</dbReference>
<dbReference type="SUPFAM" id="SSF55729">
    <property type="entry name" value="Acyl-CoA N-acyltransferases (Nat)"/>
    <property type="match status" value="1"/>
</dbReference>
<reference evidence="2 3" key="1">
    <citation type="submission" date="2020-03" db="EMBL/GenBank/DDBJ databases">
        <title>WGS of actinomycetes isolated from Thailand.</title>
        <authorList>
            <person name="Thawai C."/>
        </authorList>
    </citation>
    <scope>NUCLEOTIDE SEQUENCE [LARGE SCALE GENOMIC DNA]</scope>
    <source>
        <strain evidence="2 3">NBRC 13905</strain>
    </source>
</reference>
<dbReference type="PANTHER" id="PTHR43792">
    <property type="entry name" value="GNAT FAMILY, PUTATIVE (AFU_ORTHOLOGUE AFUA_3G00765)-RELATED-RELATED"/>
    <property type="match status" value="1"/>
</dbReference>
<dbReference type="Gene3D" id="3.40.630.30">
    <property type="match status" value="1"/>
</dbReference>
<dbReference type="InterPro" id="IPR051531">
    <property type="entry name" value="N-acetyltransferase"/>
</dbReference>
<name>A0ABX0YWW9_STRTL</name>
<protein>
    <submittedName>
        <fullName evidence="2">GNAT family N-acetyltransferase</fullName>
    </submittedName>
</protein>
<comment type="caution">
    <text evidence="2">The sequence shown here is derived from an EMBL/GenBank/DDBJ whole genome shotgun (WGS) entry which is preliminary data.</text>
</comment>
<sequence length="185" mass="19707">MLAEPVRTDRLDPVPLRVEHATEMAGVLSDPALYTFIGGTPWSAAELRERYARLVAGSPDPHVSWCTWVLRLRAEGRLTGTVQATVAERPQATVAERPQATVAERPQGTVAGVAWVVGTGRQGRGLATEAARALVGALRGHRVRTVLARIRPAHHASAAVARAAGLAPTGELHDGEITWRLDLAG</sequence>
<dbReference type="Proteomes" id="UP000635996">
    <property type="component" value="Unassembled WGS sequence"/>
</dbReference>
<dbReference type="InterPro" id="IPR016181">
    <property type="entry name" value="Acyl_CoA_acyltransferase"/>
</dbReference>
<evidence type="ECO:0000313" key="3">
    <source>
        <dbReference type="Proteomes" id="UP000635996"/>
    </source>
</evidence>
<dbReference type="InterPro" id="IPR000182">
    <property type="entry name" value="GNAT_dom"/>
</dbReference>